<dbReference type="PRINTS" id="PR00973">
    <property type="entry name" value="RIBOSOMALS17"/>
</dbReference>
<evidence type="ECO:0000256" key="5">
    <source>
        <dbReference type="ARBA" id="ARBA00023274"/>
    </source>
</evidence>
<reference evidence="7 8" key="1">
    <citation type="submission" date="2015-03" db="EMBL/GenBank/DDBJ databases">
        <title>Comparative analysis of the OM43 clade including a novel species from Red Sea uncovers genomic and metabolic diversity among marine methylotrophs.</title>
        <authorList>
            <person name="Jimenez-Infante F."/>
            <person name="Ngugi D.K."/>
            <person name="Vinu M."/>
            <person name="Alam I."/>
            <person name="Kamau A."/>
            <person name="Blom J."/>
            <person name="Bajic V.B."/>
            <person name="Stingl U."/>
        </authorList>
    </citation>
    <scope>NUCLEOTIDE SEQUENCE [LARGE SCALE GENOMIC DNA]</scope>
    <source>
        <strain evidence="7 8">MBRSH7</strain>
    </source>
</reference>
<dbReference type="GO" id="GO:0006412">
    <property type="term" value="P:translation"/>
    <property type="evidence" value="ECO:0007669"/>
    <property type="project" value="UniProtKB-UniRule"/>
</dbReference>
<dbReference type="CDD" id="cd00364">
    <property type="entry name" value="Ribosomal_uS17"/>
    <property type="match status" value="1"/>
</dbReference>
<evidence type="ECO:0000256" key="3">
    <source>
        <dbReference type="ARBA" id="ARBA00022884"/>
    </source>
</evidence>
<dbReference type="SUPFAM" id="SSF50249">
    <property type="entry name" value="Nucleic acid-binding proteins"/>
    <property type="match status" value="1"/>
</dbReference>
<dbReference type="Gene3D" id="2.40.50.140">
    <property type="entry name" value="Nucleic acid-binding proteins"/>
    <property type="match status" value="1"/>
</dbReference>
<dbReference type="HAMAP" id="MF_01345_B">
    <property type="entry name" value="Ribosomal_uS17_B"/>
    <property type="match status" value="1"/>
</dbReference>
<evidence type="ECO:0000256" key="4">
    <source>
        <dbReference type="ARBA" id="ARBA00022980"/>
    </source>
</evidence>
<evidence type="ECO:0000256" key="1">
    <source>
        <dbReference type="ARBA" id="ARBA00010254"/>
    </source>
</evidence>
<dbReference type="NCBIfam" id="NF004123">
    <property type="entry name" value="PRK05610.1"/>
    <property type="match status" value="1"/>
</dbReference>
<dbReference type="InterPro" id="IPR019984">
    <property type="entry name" value="Ribosomal_uS17_bact/chlr"/>
</dbReference>
<comment type="similarity">
    <text evidence="1 6">Belongs to the universal ribosomal protein uS17 family.</text>
</comment>
<dbReference type="PATRIC" id="fig|1623450.3.peg.469"/>
<evidence type="ECO:0000256" key="2">
    <source>
        <dbReference type="ARBA" id="ARBA00022730"/>
    </source>
</evidence>
<protein>
    <recommendedName>
        <fullName evidence="6">Small ribosomal subunit protein uS17</fullName>
    </recommendedName>
</protein>
<organism evidence="7 8">
    <name type="scientific">Methylophilales bacterium MBRS-H7</name>
    <dbReference type="NCBI Taxonomy" id="1623450"/>
    <lineage>
        <taxon>Bacteria</taxon>
        <taxon>Pseudomonadati</taxon>
        <taxon>Pseudomonadota</taxon>
        <taxon>Betaproteobacteria</taxon>
        <taxon>Nitrosomonadales</taxon>
        <taxon>OM43 clade</taxon>
    </lineage>
</organism>
<evidence type="ECO:0000256" key="6">
    <source>
        <dbReference type="HAMAP-Rule" id="MF_01345"/>
    </source>
</evidence>
<keyword evidence="4 6" id="KW-0689">Ribosomal protein</keyword>
<dbReference type="GO" id="GO:0003735">
    <property type="term" value="F:structural constituent of ribosome"/>
    <property type="evidence" value="ECO:0007669"/>
    <property type="project" value="UniProtKB-UniRule"/>
</dbReference>
<dbReference type="PANTHER" id="PTHR10744">
    <property type="entry name" value="40S RIBOSOMAL PROTEIN S11 FAMILY MEMBER"/>
    <property type="match status" value="1"/>
</dbReference>
<dbReference type="Proteomes" id="UP000066549">
    <property type="component" value="Chromosome"/>
</dbReference>
<dbReference type="EMBL" id="CP011002">
    <property type="protein sequence ID" value="AKO65607.1"/>
    <property type="molecule type" value="Genomic_DNA"/>
</dbReference>
<keyword evidence="3 6" id="KW-0694">RNA-binding</keyword>
<dbReference type="NCBIfam" id="TIGR03635">
    <property type="entry name" value="uS17_bact"/>
    <property type="match status" value="1"/>
</dbReference>
<dbReference type="PANTHER" id="PTHR10744:SF1">
    <property type="entry name" value="SMALL RIBOSOMAL SUBUNIT PROTEIN US17M"/>
    <property type="match status" value="1"/>
</dbReference>
<dbReference type="Pfam" id="PF00366">
    <property type="entry name" value="Ribosomal_S17"/>
    <property type="match status" value="1"/>
</dbReference>
<proteinExistence type="inferred from homology"/>
<name>A0A0H4JAS9_9PROT</name>
<evidence type="ECO:0000313" key="8">
    <source>
        <dbReference type="Proteomes" id="UP000066549"/>
    </source>
</evidence>
<keyword evidence="2 6" id="KW-0699">rRNA-binding</keyword>
<dbReference type="GO" id="GO:0019843">
    <property type="term" value="F:rRNA binding"/>
    <property type="evidence" value="ECO:0007669"/>
    <property type="project" value="UniProtKB-UniRule"/>
</dbReference>
<gene>
    <name evidence="6" type="primary">rpsQ</name>
    <name evidence="7" type="ORF">VI33_02350</name>
</gene>
<dbReference type="AlphaFoldDB" id="A0A0H4JAS9"/>
<dbReference type="GO" id="GO:0022627">
    <property type="term" value="C:cytosolic small ribosomal subunit"/>
    <property type="evidence" value="ECO:0007669"/>
    <property type="project" value="UniProtKB-UniRule"/>
</dbReference>
<dbReference type="InterPro" id="IPR012340">
    <property type="entry name" value="NA-bd_OB-fold"/>
</dbReference>
<sequence length="89" mass="10007">MVEAQKNIRTMQGKVLSNKMDKTVTVLVERRVKHPVVGKVIKLSNKFHAHDEKNEIGEGDLVEIAESKPMSKTKTWVVTKVLSKAPQVN</sequence>
<dbReference type="OrthoDB" id="9811714at2"/>
<dbReference type="InterPro" id="IPR000266">
    <property type="entry name" value="Ribosomal_uS17"/>
</dbReference>
<keyword evidence="8" id="KW-1185">Reference proteome</keyword>
<comment type="function">
    <text evidence="6">One of the primary rRNA binding proteins, it binds specifically to the 5'-end of 16S ribosomal RNA.</text>
</comment>
<accession>A0A0H4JAS9</accession>
<keyword evidence="5 6" id="KW-0687">Ribonucleoprotein</keyword>
<evidence type="ECO:0000313" key="7">
    <source>
        <dbReference type="EMBL" id="AKO65607.1"/>
    </source>
</evidence>
<comment type="subunit">
    <text evidence="6">Part of the 30S ribosomal subunit.</text>
</comment>